<sequence>MTDAVAGILQAQLIARISQRALRGMQLGEWEPTRHPVDAGSSLALDDQDFMPDLGPGLVSSTARFPAMNATENVVAAGQVFSAALTQERKLRTASVATLCRSAVEASAKTIWLLSDTDRAVRRARCLGSIERESEAQSRDIDIEEATFAIRIDEARHAEYQRFQQRRQKFNERLEAIASLPESARERPPDSTGYLLQAAAWIDANPPADPFGELESLGMSLLARSFCSVGSSFAHGLRWVREYMQRETDLLRLTVIGFASAVSMTECALALLEAQSINADSRATRAQSYPAGIAATVASWSVRYQ</sequence>
<protein>
    <submittedName>
        <fullName evidence="1">Uncharacterized protein</fullName>
    </submittedName>
</protein>
<gene>
    <name evidence="1" type="ORF">BN971_01373</name>
</gene>
<dbReference type="OrthoDB" id="4459652at2"/>
<proteinExistence type="predicted"/>
<dbReference type="AlphaFoldDB" id="A0A0U0W7H0"/>
<dbReference type="EMBL" id="CSTD01000001">
    <property type="protein sequence ID" value="CPR08841.1"/>
    <property type="molecule type" value="Genomic_DNA"/>
</dbReference>
<evidence type="ECO:0000313" key="1">
    <source>
        <dbReference type="EMBL" id="CPR08841.1"/>
    </source>
</evidence>
<dbReference type="Proteomes" id="UP000198875">
    <property type="component" value="Unassembled WGS sequence"/>
</dbReference>
<reference evidence="1 2" key="1">
    <citation type="submission" date="2015-03" db="EMBL/GenBank/DDBJ databases">
        <authorList>
            <person name="Murphy D."/>
        </authorList>
    </citation>
    <scope>NUCLEOTIDE SEQUENCE [LARGE SCALE GENOMIC DNA]</scope>
    <source>
        <strain evidence="1 2">DSM 44277</strain>
    </source>
</reference>
<organism evidence="1 2">
    <name type="scientific">Mycobacterium bohemicum DSM 44277</name>
    <dbReference type="NCBI Taxonomy" id="1236609"/>
    <lineage>
        <taxon>Bacteria</taxon>
        <taxon>Bacillati</taxon>
        <taxon>Actinomycetota</taxon>
        <taxon>Actinomycetes</taxon>
        <taxon>Mycobacteriales</taxon>
        <taxon>Mycobacteriaceae</taxon>
        <taxon>Mycobacterium</taxon>
    </lineage>
</organism>
<accession>A0A0U0W7H0</accession>
<name>A0A0U0W7H0_MYCBE</name>
<evidence type="ECO:0000313" key="2">
    <source>
        <dbReference type="Proteomes" id="UP000198875"/>
    </source>
</evidence>
<dbReference type="RefSeq" id="WP_090349887.1">
    <property type="nucleotide sequence ID" value="NZ_CSTD01000001.1"/>
</dbReference>